<proteinExistence type="predicted"/>
<protein>
    <recommendedName>
        <fullName evidence="1">Cyclic nucleotide-binding domain-containing protein</fullName>
    </recommendedName>
</protein>
<dbReference type="InterPro" id="IPR018490">
    <property type="entry name" value="cNMP-bd_dom_sf"/>
</dbReference>
<dbReference type="Proteomes" id="UP001162156">
    <property type="component" value="Unassembled WGS sequence"/>
</dbReference>
<evidence type="ECO:0000313" key="3">
    <source>
        <dbReference type="Proteomes" id="UP001162156"/>
    </source>
</evidence>
<keyword evidence="3" id="KW-1185">Reference proteome</keyword>
<reference evidence="2" key="1">
    <citation type="journal article" date="2023" name="Insect Mol. Biol.">
        <title>Genome sequencing provides insights into the evolution of gene families encoding plant cell wall-degrading enzymes in longhorned beetles.</title>
        <authorList>
            <person name="Shin N.R."/>
            <person name="Okamura Y."/>
            <person name="Kirsch R."/>
            <person name="Pauchet Y."/>
        </authorList>
    </citation>
    <scope>NUCLEOTIDE SEQUENCE</scope>
    <source>
        <strain evidence="2">RBIC_L_NR</strain>
    </source>
</reference>
<dbReference type="EMBL" id="JANEYF010001891">
    <property type="protein sequence ID" value="KAJ8955102.1"/>
    <property type="molecule type" value="Genomic_DNA"/>
</dbReference>
<dbReference type="Pfam" id="PF25562">
    <property type="entry name" value="CNBH_CNNM2_C"/>
    <property type="match status" value="1"/>
</dbReference>
<name>A0AAV8YSY3_9CUCU</name>
<organism evidence="2 3">
    <name type="scientific">Rhamnusium bicolor</name>
    <dbReference type="NCBI Taxonomy" id="1586634"/>
    <lineage>
        <taxon>Eukaryota</taxon>
        <taxon>Metazoa</taxon>
        <taxon>Ecdysozoa</taxon>
        <taxon>Arthropoda</taxon>
        <taxon>Hexapoda</taxon>
        <taxon>Insecta</taxon>
        <taxon>Pterygota</taxon>
        <taxon>Neoptera</taxon>
        <taxon>Endopterygota</taxon>
        <taxon>Coleoptera</taxon>
        <taxon>Polyphaga</taxon>
        <taxon>Cucujiformia</taxon>
        <taxon>Chrysomeloidea</taxon>
        <taxon>Cerambycidae</taxon>
        <taxon>Lepturinae</taxon>
        <taxon>Rhagiini</taxon>
        <taxon>Rhamnusium</taxon>
    </lineage>
</organism>
<dbReference type="AlphaFoldDB" id="A0AAV8YSY3"/>
<dbReference type="SUPFAM" id="SSF51206">
    <property type="entry name" value="cAMP-binding domain-like"/>
    <property type="match status" value="1"/>
</dbReference>
<dbReference type="Gene3D" id="2.60.120.10">
    <property type="entry name" value="Jelly Rolls"/>
    <property type="match status" value="1"/>
</dbReference>
<dbReference type="InterPro" id="IPR014710">
    <property type="entry name" value="RmlC-like_jellyroll"/>
</dbReference>
<dbReference type="InterPro" id="IPR000595">
    <property type="entry name" value="cNMP-bd_dom"/>
</dbReference>
<feature type="domain" description="Cyclic nucleotide-binding" evidence="1">
    <location>
        <begin position="16"/>
        <end position="93"/>
    </location>
</feature>
<gene>
    <name evidence="2" type="ORF">NQ314_006985</name>
</gene>
<dbReference type="PROSITE" id="PS50042">
    <property type="entry name" value="CNMP_BINDING_3"/>
    <property type="match status" value="1"/>
</dbReference>
<comment type="caution">
    <text evidence="2">The sequence shown here is derived from an EMBL/GenBank/DDBJ whole genome shotgun (WGS) entry which is preliminary data.</text>
</comment>
<sequence>MLRVEPFHPNVISETILRRLLKQDIVLHIKKNKEWRTDPANVIYDQGKPVDFFVIILEGRVEVTVGKENLMFEGGPFTYFGTQALVQTVGIGK</sequence>
<evidence type="ECO:0000259" key="1">
    <source>
        <dbReference type="PROSITE" id="PS50042"/>
    </source>
</evidence>
<accession>A0AAV8YSY3</accession>
<evidence type="ECO:0000313" key="2">
    <source>
        <dbReference type="EMBL" id="KAJ8955102.1"/>
    </source>
</evidence>